<keyword evidence="10" id="KW-1185">Reference proteome</keyword>
<accession>A0A8S3ZLS3</accession>
<comment type="catalytic activity">
    <reaction evidence="6">
        <text>1-dodecanoylglycerol + H2O = dodecanoate + glycerol + H(+)</text>
        <dbReference type="Rhea" id="RHEA:44316"/>
        <dbReference type="ChEBI" id="CHEBI:15377"/>
        <dbReference type="ChEBI" id="CHEBI:15378"/>
        <dbReference type="ChEBI" id="CHEBI:17754"/>
        <dbReference type="ChEBI" id="CHEBI:18262"/>
        <dbReference type="ChEBI" id="CHEBI:75539"/>
    </reaction>
</comment>
<evidence type="ECO:0000259" key="8">
    <source>
        <dbReference type="Pfam" id="PF12697"/>
    </source>
</evidence>
<evidence type="ECO:0000313" key="9">
    <source>
        <dbReference type="EMBL" id="CAG5128695.1"/>
    </source>
</evidence>
<comment type="catalytic activity">
    <reaction evidence="1">
        <text>Hydrolyzes glycerol monoesters of long-chain fatty acids.</text>
        <dbReference type="EC" id="3.1.1.23"/>
    </reaction>
</comment>
<dbReference type="AlphaFoldDB" id="A0A8S3ZLS3"/>
<name>A0A8S3ZLS3_9EUPU</name>
<comment type="function">
    <text evidence="7">Lipase that preferentially hydrolysis medium-chain saturated monoacylglycerols including 2-arachidonoylglycerol. Through 2-arachidonoylglycerol degradation may regulate endocannabinoid signaling pathways. Also has a lysophosphatidyl lipase activity with a preference for lysophosphatidylglycerol among other lysophospholipids. Also able to degrade bis(monoacylglycero)phosphate (BMP) and constitutes the major enzyme for BMP catabolism. BMP, also known as lysobisphosphatidic acid, is enriched in late endosomes and lysosomes and plays a key role in the formation of intraluminal vesicles and in lipid sorting.</text>
</comment>
<dbReference type="EMBL" id="CAJHNH020003172">
    <property type="protein sequence ID" value="CAG5128695.1"/>
    <property type="molecule type" value="Genomic_DNA"/>
</dbReference>
<dbReference type="GO" id="GO:0031902">
    <property type="term" value="C:late endosome membrane"/>
    <property type="evidence" value="ECO:0007669"/>
    <property type="project" value="UniProtKB-SubCell"/>
</dbReference>
<evidence type="ECO:0000256" key="1">
    <source>
        <dbReference type="ARBA" id="ARBA00001613"/>
    </source>
</evidence>
<dbReference type="InterPro" id="IPR000639">
    <property type="entry name" value="Epox_hydrolase-like"/>
</dbReference>
<gene>
    <name evidence="9" type="ORF">CUNI_LOCUS14253</name>
</gene>
<dbReference type="InterPro" id="IPR000073">
    <property type="entry name" value="AB_hydrolase_1"/>
</dbReference>
<evidence type="ECO:0000256" key="5">
    <source>
        <dbReference type="ARBA" id="ARBA00046308"/>
    </source>
</evidence>
<dbReference type="PRINTS" id="PR00412">
    <property type="entry name" value="EPOXHYDRLASE"/>
</dbReference>
<reference evidence="9" key="1">
    <citation type="submission" date="2021-04" db="EMBL/GenBank/DDBJ databases">
        <authorList>
            <consortium name="Molecular Ecology Group"/>
        </authorList>
    </citation>
    <scope>NUCLEOTIDE SEQUENCE</scope>
</reference>
<dbReference type="GO" id="GO:0031966">
    <property type="term" value="C:mitochondrial membrane"/>
    <property type="evidence" value="ECO:0007669"/>
    <property type="project" value="UniProtKB-SubCell"/>
</dbReference>
<evidence type="ECO:0000256" key="6">
    <source>
        <dbReference type="ARBA" id="ARBA00047662"/>
    </source>
</evidence>
<proteinExistence type="predicted"/>
<dbReference type="GO" id="GO:0046464">
    <property type="term" value="P:acylglycerol catabolic process"/>
    <property type="evidence" value="ECO:0007669"/>
    <property type="project" value="TreeGrafter"/>
</dbReference>
<evidence type="ECO:0000256" key="4">
    <source>
        <dbReference type="ARBA" id="ARBA00037874"/>
    </source>
</evidence>
<evidence type="ECO:0000256" key="7">
    <source>
        <dbReference type="ARBA" id="ARBA00049568"/>
    </source>
</evidence>
<dbReference type="OrthoDB" id="428974at2759"/>
<evidence type="ECO:0000256" key="3">
    <source>
        <dbReference type="ARBA" id="ARBA00037797"/>
    </source>
</evidence>
<dbReference type="PANTHER" id="PTHR43798">
    <property type="entry name" value="MONOACYLGLYCEROL LIPASE"/>
    <property type="match status" value="1"/>
</dbReference>
<evidence type="ECO:0000256" key="2">
    <source>
        <dbReference type="ARBA" id="ARBA00013254"/>
    </source>
</evidence>
<dbReference type="Pfam" id="PF12697">
    <property type="entry name" value="Abhydrolase_6"/>
    <property type="match status" value="1"/>
</dbReference>
<dbReference type="EC" id="3.1.1.23" evidence="2"/>
<comment type="subcellular location">
    <subcellularLocation>
        <location evidence="3">Late endosome membrane</location>
        <topology evidence="3">Single-pass type II membrane protein</topology>
    </subcellularLocation>
    <subcellularLocation>
        <location evidence="4">Lysosome membrane</location>
        <topology evidence="4">Single-pass type II membrane protein</topology>
    </subcellularLocation>
    <subcellularLocation>
        <location evidence="5">Mitochondrion membrane</location>
        <topology evidence="5">Single-pass type II membrane protein</topology>
    </subcellularLocation>
</comment>
<dbReference type="GO" id="GO:0005765">
    <property type="term" value="C:lysosomal membrane"/>
    <property type="evidence" value="ECO:0007669"/>
    <property type="project" value="UniProtKB-SubCell"/>
</dbReference>
<dbReference type="GO" id="GO:0047372">
    <property type="term" value="F:monoacylglycerol lipase activity"/>
    <property type="evidence" value="ECO:0007669"/>
    <property type="project" value="UniProtKB-EC"/>
</dbReference>
<dbReference type="SUPFAM" id="SSF53474">
    <property type="entry name" value="alpha/beta-Hydrolases"/>
    <property type="match status" value="1"/>
</dbReference>
<sequence length="372" mass="42477">MTYSCNILPYMRRRRIGPSEKNHTIEVRPSRHLRIQHLNPHPRDQQFENEMLMFKQYKNTGMPSSGFFTIPGRYHGSNNYHDDTLELQHSLPLSENNAAQASVYHSSYEQTGNKGTTATKDIVIFFIHGVGGSSDIWLAQMKYFSDQGYEIVAPDLIGHGFSCTVRDAKAYHFKEIAADVEELFDRYCKRKNVLIGHSYGASFATYLARKRPRRVIRLILISGGPPTPLMPQPGVFSLPYCLLACIKPCLLCRFYKSAFYSKQSPVVPKEVAFNIPAYVLQYTMNGQDWPDGDEVYHEWITCPSLLIYGAYDQLVSLQEEKDMAKVIHNSRLEVIEDAGHMVMIEAPAEVNRLIEEFISQPPTQMTAEYITT</sequence>
<dbReference type="PANTHER" id="PTHR43798:SF5">
    <property type="entry name" value="MONOACYLGLYCEROL LIPASE ABHD6"/>
    <property type="match status" value="1"/>
</dbReference>
<protein>
    <recommendedName>
        <fullName evidence="2">acylglycerol lipase</fullName>
        <ecNumber evidence="2">3.1.1.23</ecNumber>
    </recommendedName>
</protein>
<dbReference type="InterPro" id="IPR029058">
    <property type="entry name" value="AB_hydrolase_fold"/>
</dbReference>
<feature type="domain" description="AB hydrolase-1" evidence="8">
    <location>
        <begin position="124"/>
        <end position="352"/>
    </location>
</feature>
<organism evidence="9 10">
    <name type="scientific">Candidula unifasciata</name>
    <dbReference type="NCBI Taxonomy" id="100452"/>
    <lineage>
        <taxon>Eukaryota</taxon>
        <taxon>Metazoa</taxon>
        <taxon>Spiralia</taxon>
        <taxon>Lophotrochozoa</taxon>
        <taxon>Mollusca</taxon>
        <taxon>Gastropoda</taxon>
        <taxon>Heterobranchia</taxon>
        <taxon>Euthyneura</taxon>
        <taxon>Panpulmonata</taxon>
        <taxon>Eupulmonata</taxon>
        <taxon>Stylommatophora</taxon>
        <taxon>Helicina</taxon>
        <taxon>Helicoidea</taxon>
        <taxon>Geomitridae</taxon>
        <taxon>Candidula</taxon>
    </lineage>
</organism>
<evidence type="ECO:0000313" key="10">
    <source>
        <dbReference type="Proteomes" id="UP000678393"/>
    </source>
</evidence>
<dbReference type="Proteomes" id="UP000678393">
    <property type="component" value="Unassembled WGS sequence"/>
</dbReference>
<dbReference type="PRINTS" id="PR00111">
    <property type="entry name" value="ABHYDROLASE"/>
</dbReference>
<dbReference type="InterPro" id="IPR050266">
    <property type="entry name" value="AB_hydrolase_sf"/>
</dbReference>
<dbReference type="Gene3D" id="3.40.50.1820">
    <property type="entry name" value="alpha/beta hydrolase"/>
    <property type="match status" value="1"/>
</dbReference>
<comment type="caution">
    <text evidence="9">The sequence shown here is derived from an EMBL/GenBank/DDBJ whole genome shotgun (WGS) entry which is preliminary data.</text>
</comment>